<dbReference type="GO" id="GO:0004930">
    <property type="term" value="F:G protein-coupled receptor activity"/>
    <property type="evidence" value="ECO:0007669"/>
    <property type="project" value="UniProtKB-KW"/>
</dbReference>
<proteinExistence type="inferred from homology"/>
<feature type="transmembrane region" description="Helical" evidence="10">
    <location>
        <begin position="236"/>
        <end position="254"/>
    </location>
</feature>
<keyword evidence="2" id="KW-1003">Cell membrane</keyword>
<dbReference type="Proteomes" id="UP001163046">
    <property type="component" value="Unassembled WGS sequence"/>
</dbReference>
<evidence type="ECO:0000256" key="8">
    <source>
        <dbReference type="ARBA" id="ARBA00023224"/>
    </source>
</evidence>
<dbReference type="Pfam" id="PF00001">
    <property type="entry name" value="7tm_1"/>
    <property type="match status" value="1"/>
</dbReference>
<evidence type="ECO:0000313" key="13">
    <source>
        <dbReference type="Proteomes" id="UP001163046"/>
    </source>
</evidence>
<sequence>MAEMVMNVTNSTAGDCSDTPLPTSDIIICASLVVLSLFILAANLTVIILVGRRVSLRTQTNFCLCSLAASDFMAGLIALPLTIACSSTRCVIQELCLAMDLCQRFLAISTIIHLLVITTERYLMIIYPMVYPRILTKSRILTVLVYTWVISLFVSLIQLAWYDPDHEWKEIPTLPSNDLIYDIFCVTIIVLLPLVFMVYAHIHILVVARKQIRAIKRQTYHLRSANQKTEKMNAQLIYVAMLGVFVTGWIPYFLLAIEADSNHTFFVFPSWLRVISIFFKFFTGFFNPLLYTYFKSDFKREVSLLYRRLKICCCRFLCRCTKPTSSNMNVNSTRGEYLIEKRQEQIIQRVTVV</sequence>
<dbReference type="InterPro" id="IPR017452">
    <property type="entry name" value="GPCR_Rhodpsn_7TM"/>
</dbReference>
<keyword evidence="3 9" id="KW-0812">Transmembrane</keyword>
<dbReference type="EMBL" id="MU826376">
    <property type="protein sequence ID" value="KAJ7377569.1"/>
    <property type="molecule type" value="Genomic_DNA"/>
</dbReference>
<protein>
    <recommendedName>
        <fullName evidence="11">G-protein coupled receptors family 1 profile domain-containing protein</fullName>
    </recommendedName>
</protein>
<accession>A0A9W9ZAS6</accession>
<dbReference type="InterPro" id="IPR000276">
    <property type="entry name" value="GPCR_Rhodpsn"/>
</dbReference>
<feature type="domain" description="G-protein coupled receptors family 1 profile" evidence="11">
    <location>
        <begin position="42"/>
        <end position="291"/>
    </location>
</feature>
<evidence type="ECO:0000313" key="12">
    <source>
        <dbReference type="EMBL" id="KAJ7377569.1"/>
    </source>
</evidence>
<dbReference type="Gene3D" id="1.20.1070.10">
    <property type="entry name" value="Rhodopsin 7-helix transmembrane proteins"/>
    <property type="match status" value="1"/>
</dbReference>
<reference evidence="12" key="1">
    <citation type="submission" date="2023-01" db="EMBL/GenBank/DDBJ databases">
        <title>Genome assembly of the deep-sea coral Lophelia pertusa.</title>
        <authorList>
            <person name="Herrera S."/>
            <person name="Cordes E."/>
        </authorList>
    </citation>
    <scope>NUCLEOTIDE SEQUENCE</scope>
    <source>
        <strain evidence="12">USNM1676648</strain>
        <tissue evidence="12">Polyp</tissue>
    </source>
</reference>
<evidence type="ECO:0000259" key="11">
    <source>
        <dbReference type="PROSITE" id="PS50262"/>
    </source>
</evidence>
<dbReference type="GO" id="GO:0005886">
    <property type="term" value="C:plasma membrane"/>
    <property type="evidence" value="ECO:0007669"/>
    <property type="project" value="UniProtKB-SubCell"/>
</dbReference>
<organism evidence="12 13">
    <name type="scientific">Desmophyllum pertusum</name>
    <dbReference type="NCBI Taxonomy" id="174260"/>
    <lineage>
        <taxon>Eukaryota</taxon>
        <taxon>Metazoa</taxon>
        <taxon>Cnidaria</taxon>
        <taxon>Anthozoa</taxon>
        <taxon>Hexacorallia</taxon>
        <taxon>Scleractinia</taxon>
        <taxon>Caryophylliina</taxon>
        <taxon>Caryophylliidae</taxon>
        <taxon>Desmophyllum</taxon>
    </lineage>
</organism>
<feature type="transmembrane region" description="Helical" evidence="10">
    <location>
        <begin position="181"/>
        <end position="208"/>
    </location>
</feature>
<keyword evidence="5 9" id="KW-0297">G-protein coupled receptor</keyword>
<dbReference type="SUPFAM" id="SSF81321">
    <property type="entry name" value="Family A G protein-coupled receptor-like"/>
    <property type="match status" value="1"/>
</dbReference>
<evidence type="ECO:0000256" key="5">
    <source>
        <dbReference type="ARBA" id="ARBA00023040"/>
    </source>
</evidence>
<keyword evidence="7 9" id="KW-0675">Receptor</keyword>
<feature type="transmembrane region" description="Helical" evidence="10">
    <location>
        <begin position="104"/>
        <end position="128"/>
    </location>
</feature>
<dbReference type="PANTHER" id="PTHR22752">
    <property type="entry name" value="G PROTEIN-COUPLED RECEPTOR"/>
    <property type="match status" value="1"/>
</dbReference>
<dbReference type="PRINTS" id="PR00237">
    <property type="entry name" value="GPCRRHODOPSN"/>
</dbReference>
<name>A0A9W9ZAS6_9CNID</name>
<dbReference type="PROSITE" id="PS00237">
    <property type="entry name" value="G_PROTEIN_RECEP_F1_1"/>
    <property type="match status" value="1"/>
</dbReference>
<evidence type="ECO:0000256" key="9">
    <source>
        <dbReference type="RuleBase" id="RU000688"/>
    </source>
</evidence>
<comment type="caution">
    <text evidence="12">The sequence shown here is derived from an EMBL/GenBank/DDBJ whole genome shotgun (WGS) entry which is preliminary data.</text>
</comment>
<feature type="transmembrane region" description="Helical" evidence="10">
    <location>
        <begin position="62"/>
        <end position="84"/>
    </location>
</feature>
<dbReference type="AlphaFoldDB" id="A0A9W9ZAS6"/>
<evidence type="ECO:0000256" key="2">
    <source>
        <dbReference type="ARBA" id="ARBA00022475"/>
    </source>
</evidence>
<comment type="subcellular location">
    <subcellularLocation>
        <location evidence="1">Cell membrane</location>
        <topology evidence="1">Multi-pass membrane protein</topology>
    </subcellularLocation>
</comment>
<keyword evidence="4 10" id="KW-1133">Transmembrane helix</keyword>
<keyword evidence="8 9" id="KW-0807">Transducer</keyword>
<feature type="transmembrane region" description="Helical" evidence="10">
    <location>
        <begin position="140"/>
        <end position="161"/>
    </location>
</feature>
<evidence type="ECO:0000256" key="10">
    <source>
        <dbReference type="SAM" id="Phobius"/>
    </source>
</evidence>
<evidence type="ECO:0000256" key="1">
    <source>
        <dbReference type="ARBA" id="ARBA00004651"/>
    </source>
</evidence>
<dbReference type="CDD" id="cd00637">
    <property type="entry name" value="7tm_classA_rhodopsin-like"/>
    <property type="match status" value="1"/>
</dbReference>
<evidence type="ECO:0000256" key="3">
    <source>
        <dbReference type="ARBA" id="ARBA00022692"/>
    </source>
</evidence>
<keyword evidence="13" id="KW-1185">Reference proteome</keyword>
<keyword evidence="6 10" id="KW-0472">Membrane</keyword>
<feature type="transmembrane region" description="Helical" evidence="10">
    <location>
        <begin position="274"/>
        <end position="294"/>
    </location>
</feature>
<evidence type="ECO:0000256" key="7">
    <source>
        <dbReference type="ARBA" id="ARBA00023170"/>
    </source>
</evidence>
<dbReference type="PROSITE" id="PS50262">
    <property type="entry name" value="G_PROTEIN_RECEP_F1_2"/>
    <property type="match status" value="1"/>
</dbReference>
<gene>
    <name evidence="12" type="ORF">OS493_028127</name>
</gene>
<comment type="similarity">
    <text evidence="9">Belongs to the G-protein coupled receptor 1 family.</text>
</comment>
<evidence type="ECO:0000256" key="4">
    <source>
        <dbReference type="ARBA" id="ARBA00022989"/>
    </source>
</evidence>
<dbReference type="OrthoDB" id="9894375at2759"/>
<feature type="transmembrane region" description="Helical" evidence="10">
    <location>
        <begin position="26"/>
        <end position="50"/>
    </location>
</feature>
<evidence type="ECO:0000256" key="6">
    <source>
        <dbReference type="ARBA" id="ARBA00023136"/>
    </source>
</evidence>